<proteinExistence type="predicted"/>
<accession>A0A6C0C3L6</accession>
<protein>
    <recommendedName>
        <fullName evidence="2">Glycosyltransferase</fullName>
    </recommendedName>
</protein>
<organism evidence="1">
    <name type="scientific">viral metagenome</name>
    <dbReference type="NCBI Taxonomy" id="1070528"/>
    <lineage>
        <taxon>unclassified sequences</taxon>
        <taxon>metagenomes</taxon>
        <taxon>organismal metagenomes</taxon>
    </lineage>
</organism>
<evidence type="ECO:0000313" key="1">
    <source>
        <dbReference type="EMBL" id="QHS98349.1"/>
    </source>
</evidence>
<dbReference type="AlphaFoldDB" id="A0A6C0C3L6"/>
<sequence>MKINKIIIWGHPLHSHTHSYIHNGFFLGFKEFGYHTYWFHDDISIDPSFDFSNSLFITEHQVDNKIPKRNDCLYFVHFLEKHKYPGVNDSNLIDLKCSFRDMNREKENDPNLLFTPITDKNFEFYSNINNQLTYFILWGTDLLPRQIMDNINNISTIRNNRTNNIFFIGQLTNSWNQLKQLCQHNNIPFVKYGATFNNKDPRALSIEDNQKFIQQSFISPALQDELQIKYQYIPCRIFKNISYGRMGITNNPFVYNLFDKKILFDSNINNLIIKSINFEKNYDSNSNDTVISNMKYVMDNHTYIQRIESLKLFINTKTIFNI</sequence>
<dbReference type="EMBL" id="MN739315">
    <property type="protein sequence ID" value="QHS98349.1"/>
    <property type="molecule type" value="Genomic_DNA"/>
</dbReference>
<name>A0A6C0C3L6_9ZZZZ</name>
<evidence type="ECO:0008006" key="2">
    <source>
        <dbReference type="Google" id="ProtNLM"/>
    </source>
</evidence>
<reference evidence="1" key="1">
    <citation type="journal article" date="2020" name="Nature">
        <title>Giant virus diversity and host interactions through global metagenomics.</title>
        <authorList>
            <person name="Schulz F."/>
            <person name="Roux S."/>
            <person name="Paez-Espino D."/>
            <person name="Jungbluth S."/>
            <person name="Walsh D.A."/>
            <person name="Denef V.J."/>
            <person name="McMahon K.D."/>
            <person name="Konstantinidis K.T."/>
            <person name="Eloe-Fadrosh E.A."/>
            <person name="Kyrpides N.C."/>
            <person name="Woyke T."/>
        </authorList>
    </citation>
    <scope>NUCLEOTIDE SEQUENCE</scope>
    <source>
        <strain evidence="1">GVMAG-M-3300020182-84</strain>
    </source>
</reference>